<keyword evidence="3" id="KW-1185">Reference proteome</keyword>
<evidence type="ECO:0000313" key="2">
    <source>
        <dbReference type="EMBL" id="KAK6930155.1"/>
    </source>
</evidence>
<organism evidence="2 3">
    <name type="scientific">Dillenia turbinata</name>
    <dbReference type="NCBI Taxonomy" id="194707"/>
    <lineage>
        <taxon>Eukaryota</taxon>
        <taxon>Viridiplantae</taxon>
        <taxon>Streptophyta</taxon>
        <taxon>Embryophyta</taxon>
        <taxon>Tracheophyta</taxon>
        <taxon>Spermatophyta</taxon>
        <taxon>Magnoliopsida</taxon>
        <taxon>eudicotyledons</taxon>
        <taxon>Gunneridae</taxon>
        <taxon>Pentapetalae</taxon>
        <taxon>Dilleniales</taxon>
        <taxon>Dilleniaceae</taxon>
        <taxon>Dillenia</taxon>
    </lineage>
</organism>
<gene>
    <name evidence="2" type="ORF">RJ641_004249</name>
</gene>
<proteinExistence type="predicted"/>
<reference evidence="2 3" key="1">
    <citation type="submission" date="2023-12" db="EMBL/GenBank/DDBJ databases">
        <title>A high-quality genome assembly for Dillenia turbinata (Dilleniales).</title>
        <authorList>
            <person name="Chanderbali A."/>
        </authorList>
    </citation>
    <scope>NUCLEOTIDE SEQUENCE [LARGE SCALE GENOMIC DNA]</scope>
    <source>
        <strain evidence="2">LSX21</strain>
        <tissue evidence="2">Leaf</tissue>
    </source>
</reference>
<accession>A0AAN8V9Q0</accession>
<sequence length="115" mass="12968">MNCPESWMKQAKLILHFKRITCLISNPLYSPTRKCLVSKTIHLQYLSNPQISHKAYTPQNGSQVATSDPLIQAYNSQSSPRIDQPKCPNNHANNTNSQDTPCQPISPFAMPIYKP</sequence>
<feature type="region of interest" description="Disordered" evidence="1">
    <location>
        <begin position="76"/>
        <end position="115"/>
    </location>
</feature>
<dbReference type="EMBL" id="JBAMMX010000012">
    <property type="protein sequence ID" value="KAK6930155.1"/>
    <property type="molecule type" value="Genomic_DNA"/>
</dbReference>
<comment type="caution">
    <text evidence="2">The sequence shown here is derived from an EMBL/GenBank/DDBJ whole genome shotgun (WGS) entry which is preliminary data.</text>
</comment>
<dbReference type="Proteomes" id="UP001370490">
    <property type="component" value="Unassembled WGS sequence"/>
</dbReference>
<name>A0AAN8V9Q0_9MAGN</name>
<evidence type="ECO:0000256" key="1">
    <source>
        <dbReference type="SAM" id="MobiDB-lite"/>
    </source>
</evidence>
<protein>
    <submittedName>
        <fullName evidence="2">Uncharacterized protein</fullName>
    </submittedName>
</protein>
<feature type="compositionally biased region" description="Polar residues" evidence="1">
    <location>
        <begin position="90"/>
        <end position="103"/>
    </location>
</feature>
<dbReference type="AlphaFoldDB" id="A0AAN8V9Q0"/>
<evidence type="ECO:0000313" key="3">
    <source>
        <dbReference type="Proteomes" id="UP001370490"/>
    </source>
</evidence>